<feature type="transmembrane region" description="Helical" evidence="1">
    <location>
        <begin position="6"/>
        <end position="28"/>
    </location>
</feature>
<evidence type="ECO:0000313" key="3">
    <source>
        <dbReference type="Proteomes" id="UP001457282"/>
    </source>
</evidence>
<protein>
    <submittedName>
        <fullName evidence="2">Uncharacterized protein</fullName>
    </submittedName>
</protein>
<dbReference type="PANTHER" id="PTHR32254:SF6">
    <property type="entry name" value="DUF1068 DOMAIN-CONTAINING PROTEIN"/>
    <property type="match status" value="1"/>
</dbReference>
<keyword evidence="1" id="KW-1133">Transmembrane helix</keyword>
<keyword evidence="3" id="KW-1185">Reference proteome</keyword>
<dbReference type="EMBL" id="JBEDUW010000006">
    <property type="protein sequence ID" value="KAK9919736.1"/>
    <property type="molecule type" value="Genomic_DNA"/>
</dbReference>
<proteinExistence type="predicted"/>
<evidence type="ECO:0000256" key="1">
    <source>
        <dbReference type="SAM" id="Phobius"/>
    </source>
</evidence>
<comment type="caution">
    <text evidence="2">The sequence shown here is derived from an EMBL/GenBank/DDBJ whole genome shotgun (WGS) entry which is preliminary data.</text>
</comment>
<organism evidence="2 3">
    <name type="scientific">Rubus argutus</name>
    <name type="common">Southern blackberry</name>
    <dbReference type="NCBI Taxonomy" id="59490"/>
    <lineage>
        <taxon>Eukaryota</taxon>
        <taxon>Viridiplantae</taxon>
        <taxon>Streptophyta</taxon>
        <taxon>Embryophyta</taxon>
        <taxon>Tracheophyta</taxon>
        <taxon>Spermatophyta</taxon>
        <taxon>Magnoliopsida</taxon>
        <taxon>eudicotyledons</taxon>
        <taxon>Gunneridae</taxon>
        <taxon>Pentapetalae</taxon>
        <taxon>rosids</taxon>
        <taxon>fabids</taxon>
        <taxon>Rosales</taxon>
        <taxon>Rosaceae</taxon>
        <taxon>Rosoideae</taxon>
        <taxon>Rosoideae incertae sedis</taxon>
        <taxon>Rubus</taxon>
    </lineage>
</organism>
<sequence length="172" mass="19915">MAHPQVHGFILMVLGGWLWFNRGVFGWIHKYTIRRSLYWRLKEKSPCPSCSCDCSTDFALIPIDIINSSFSVCGKHELATKVEMEKDIIALMSRLQKTVANETLQQSDALLMNARRVSSRYQKEAEKCTAGMEICEEARVRAEAQLAEELRASEVWERRARELGWKDRRLYS</sequence>
<accession>A0AAW1W7B9</accession>
<dbReference type="Proteomes" id="UP001457282">
    <property type="component" value="Unassembled WGS sequence"/>
</dbReference>
<keyword evidence="1" id="KW-0472">Membrane</keyword>
<reference evidence="2 3" key="1">
    <citation type="journal article" date="2023" name="G3 (Bethesda)">
        <title>A chromosome-length genome assembly and annotation of blackberry (Rubus argutus, cv. 'Hillquist').</title>
        <authorList>
            <person name="Bruna T."/>
            <person name="Aryal R."/>
            <person name="Dudchenko O."/>
            <person name="Sargent D.J."/>
            <person name="Mead D."/>
            <person name="Buti M."/>
            <person name="Cavallini A."/>
            <person name="Hytonen T."/>
            <person name="Andres J."/>
            <person name="Pham M."/>
            <person name="Weisz D."/>
            <person name="Mascagni F."/>
            <person name="Usai G."/>
            <person name="Natali L."/>
            <person name="Bassil N."/>
            <person name="Fernandez G.E."/>
            <person name="Lomsadze A."/>
            <person name="Armour M."/>
            <person name="Olukolu B."/>
            <person name="Poorten T."/>
            <person name="Britton C."/>
            <person name="Davik J."/>
            <person name="Ashrafi H."/>
            <person name="Aiden E.L."/>
            <person name="Borodovsky M."/>
            <person name="Worthington M."/>
        </authorList>
    </citation>
    <scope>NUCLEOTIDE SEQUENCE [LARGE SCALE GENOMIC DNA]</scope>
    <source>
        <strain evidence="2">PI 553951</strain>
    </source>
</reference>
<gene>
    <name evidence="2" type="ORF">M0R45_028316</name>
</gene>
<evidence type="ECO:0000313" key="2">
    <source>
        <dbReference type="EMBL" id="KAK9919736.1"/>
    </source>
</evidence>
<dbReference type="AlphaFoldDB" id="A0AAW1W7B9"/>
<dbReference type="PANTHER" id="PTHR32254">
    <property type="entry name" value="EXPRESSED PROTEIN"/>
    <property type="match status" value="1"/>
</dbReference>
<keyword evidence="1" id="KW-0812">Transmembrane</keyword>
<dbReference type="Pfam" id="PF06364">
    <property type="entry name" value="DUF1068"/>
    <property type="match status" value="1"/>
</dbReference>
<name>A0AAW1W7B9_RUBAR</name>
<dbReference type="InterPro" id="IPR010471">
    <property type="entry name" value="DUF1068"/>
</dbReference>